<dbReference type="AlphaFoldDB" id="A0AAW2Q2F9"/>
<proteinExistence type="predicted"/>
<dbReference type="EMBL" id="JACGWJ010000016">
    <property type="protein sequence ID" value="KAL0361894.1"/>
    <property type="molecule type" value="Genomic_DNA"/>
</dbReference>
<protein>
    <submittedName>
        <fullName evidence="1">Uncharacterized protein</fullName>
    </submittedName>
</protein>
<gene>
    <name evidence="1" type="ORF">Sradi_3873900</name>
</gene>
<name>A0AAW2Q2F9_SESRA</name>
<reference evidence="1" key="1">
    <citation type="submission" date="2020-06" db="EMBL/GenBank/DDBJ databases">
        <authorList>
            <person name="Li T."/>
            <person name="Hu X."/>
            <person name="Zhang T."/>
            <person name="Song X."/>
            <person name="Zhang H."/>
            <person name="Dai N."/>
            <person name="Sheng W."/>
            <person name="Hou X."/>
            <person name="Wei L."/>
        </authorList>
    </citation>
    <scope>NUCLEOTIDE SEQUENCE</scope>
    <source>
        <strain evidence="1">G02</strain>
        <tissue evidence="1">Leaf</tissue>
    </source>
</reference>
<reference evidence="1" key="2">
    <citation type="journal article" date="2024" name="Plant">
        <title>Genomic evolution and insights into agronomic trait innovations of Sesamum species.</title>
        <authorList>
            <person name="Miao H."/>
            <person name="Wang L."/>
            <person name="Qu L."/>
            <person name="Liu H."/>
            <person name="Sun Y."/>
            <person name="Le M."/>
            <person name="Wang Q."/>
            <person name="Wei S."/>
            <person name="Zheng Y."/>
            <person name="Lin W."/>
            <person name="Duan Y."/>
            <person name="Cao H."/>
            <person name="Xiong S."/>
            <person name="Wang X."/>
            <person name="Wei L."/>
            <person name="Li C."/>
            <person name="Ma Q."/>
            <person name="Ju M."/>
            <person name="Zhao R."/>
            <person name="Li G."/>
            <person name="Mu C."/>
            <person name="Tian Q."/>
            <person name="Mei H."/>
            <person name="Zhang T."/>
            <person name="Gao T."/>
            <person name="Zhang H."/>
        </authorList>
    </citation>
    <scope>NUCLEOTIDE SEQUENCE</scope>
    <source>
        <strain evidence="1">G02</strain>
    </source>
</reference>
<sequence length="73" mass="8130">MGSIRRTAWSWDFLLFATPINDRVGGAGSATIFEAVAKTGEENLSALWRERGEFSGDARRQENERGREIVNDG</sequence>
<accession>A0AAW2Q2F9</accession>
<comment type="caution">
    <text evidence="1">The sequence shown here is derived from an EMBL/GenBank/DDBJ whole genome shotgun (WGS) entry which is preliminary data.</text>
</comment>
<organism evidence="1">
    <name type="scientific">Sesamum radiatum</name>
    <name type="common">Black benniseed</name>
    <dbReference type="NCBI Taxonomy" id="300843"/>
    <lineage>
        <taxon>Eukaryota</taxon>
        <taxon>Viridiplantae</taxon>
        <taxon>Streptophyta</taxon>
        <taxon>Embryophyta</taxon>
        <taxon>Tracheophyta</taxon>
        <taxon>Spermatophyta</taxon>
        <taxon>Magnoliopsida</taxon>
        <taxon>eudicotyledons</taxon>
        <taxon>Gunneridae</taxon>
        <taxon>Pentapetalae</taxon>
        <taxon>asterids</taxon>
        <taxon>lamiids</taxon>
        <taxon>Lamiales</taxon>
        <taxon>Pedaliaceae</taxon>
        <taxon>Sesamum</taxon>
    </lineage>
</organism>
<evidence type="ECO:0000313" key="1">
    <source>
        <dbReference type="EMBL" id="KAL0361894.1"/>
    </source>
</evidence>